<dbReference type="RefSeq" id="WP_075755742.1">
    <property type="nucleotide sequence ID" value="NZ_CP146991.1"/>
</dbReference>
<sequence length="243" mass="27704">MPTIKLNDRIITYSLRLDKRRKTIQLRLLPTAVVEIAAPGKLTADEVKQILTSKSRWLTGRLNKQAALAANPVNQTLTPGSQLLYQGQTYTLVVLPGSNNKPEVIIKPSEILVKLPGPRMAAEHSVTTEQILKAWLINQAGEQFLVRTKHWAALIGVRPVRITIRDQKTRWGSCSSLGNINYNWRVIMAPPRVADYLIIHELCHLLEPNHSVKFWNEVRKFAPDYQECRKWLTDNGKVLCRIF</sequence>
<dbReference type="PANTHER" id="PTHR30399">
    <property type="entry name" value="UNCHARACTERIZED PROTEIN YGJP"/>
    <property type="match status" value="1"/>
</dbReference>
<dbReference type="Proteomes" id="UP000245702">
    <property type="component" value="Unassembled WGS sequence"/>
</dbReference>
<dbReference type="InterPro" id="IPR002725">
    <property type="entry name" value="YgjP-like_metallopeptidase"/>
</dbReference>
<name>A0ABM9W6B1_9FIRM</name>
<proteinExistence type="predicted"/>
<dbReference type="EMBL" id="FCOW01000012">
    <property type="protein sequence ID" value="CVK19825.1"/>
    <property type="molecule type" value="Genomic_DNA"/>
</dbReference>
<dbReference type="CDD" id="cd07344">
    <property type="entry name" value="M48_yhfN_like"/>
    <property type="match status" value="1"/>
</dbReference>
<accession>A0ABM9W6B1</accession>
<feature type="domain" description="YgjP-like metallopeptidase" evidence="1">
    <location>
        <begin position="22"/>
        <end position="234"/>
    </location>
</feature>
<comment type="caution">
    <text evidence="2">The sequence shown here is derived from an EMBL/GenBank/DDBJ whole genome shotgun (WGS) entry which is preliminary data.</text>
</comment>
<evidence type="ECO:0000313" key="2">
    <source>
        <dbReference type="EMBL" id="CVK19825.1"/>
    </source>
</evidence>
<reference evidence="2 3" key="1">
    <citation type="submission" date="2016-01" db="EMBL/GenBank/DDBJ databases">
        <authorList>
            <person name="Brown R."/>
        </authorList>
    </citation>
    <scope>NUCLEOTIDE SEQUENCE [LARGE SCALE GENOMIC DNA]</scope>
    <source>
        <strain evidence="2">Sporomusa sphaeroides DSM 2875</strain>
    </source>
</reference>
<organism evidence="2 3">
    <name type="scientific">Sporomusa sphaeroides DSM 2875</name>
    <dbReference type="NCBI Taxonomy" id="1337886"/>
    <lineage>
        <taxon>Bacteria</taxon>
        <taxon>Bacillati</taxon>
        <taxon>Bacillota</taxon>
        <taxon>Negativicutes</taxon>
        <taxon>Selenomonadales</taxon>
        <taxon>Sporomusaceae</taxon>
        <taxon>Sporomusa</taxon>
    </lineage>
</organism>
<gene>
    <name evidence="2" type="ORF">SSPH_02480</name>
</gene>
<evidence type="ECO:0000259" key="1">
    <source>
        <dbReference type="Pfam" id="PF01863"/>
    </source>
</evidence>
<dbReference type="Pfam" id="PF01863">
    <property type="entry name" value="YgjP-like"/>
    <property type="match status" value="1"/>
</dbReference>
<evidence type="ECO:0000313" key="3">
    <source>
        <dbReference type="Proteomes" id="UP000245702"/>
    </source>
</evidence>
<dbReference type="PANTHER" id="PTHR30399:SF1">
    <property type="entry name" value="UTP PYROPHOSPHATASE"/>
    <property type="match status" value="1"/>
</dbReference>
<dbReference type="InterPro" id="IPR053136">
    <property type="entry name" value="UTP_pyrophosphatase-like"/>
</dbReference>
<dbReference type="Gene3D" id="3.30.2010.10">
    <property type="entry name" value="Metalloproteases ('zincins'), catalytic domain"/>
    <property type="match status" value="1"/>
</dbReference>
<keyword evidence="3" id="KW-1185">Reference proteome</keyword>
<protein>
    <recommendedName>
        <fullName evidence="1">YgjP-like metallopeptidase domain-containing protein</fullName>
    </recommendedName>
</protein>